<gene>
    <name evidence="1" type="ORF">ACLA_044190</name>
</gene>
<accession>A1C8R2</accession>
<dbReference type="EMBL" id="DS027046">
    <property type="protein sequence ID" value="EAW13699.1"/>
    <property type="molecule type" value="Genomic_DNA"/>
</dbReference>
<protein>
    <recommendedName>
        <fullName evidence="3">AMP-dependent synthetase/ligase domain-containing protein</fullName>
    </recommendedName>
</protein>
<sequence>MSGEIDHLCALIHDHRVVRTFAPSLFLVALARTLESGPADHHLDLTSLIYIVSGEEANPVSTCVAISLLLYGHGAPDNVIAPGFGMTETCAGAIYNPSCLGYDLAQCCGIHMRVVGATSTREVSGPIVFARDYNNEIAIAEVFIWSALLRGHRALRPSRSADDVRMWYQVQATITRTVLLFSGSRPCVLPLDASHLHRTTLDKLSGLKLRTALEGGDCHAQEAENQ</sequence>
<reference evidence="1 2" key="1">
    <citation type="journal article" date="2008" name="PLoS Genet.">
        <title>Genomic islands in the pathogenic filamentous fungus Aspergillus fumigatus.</title>
        <authorList>
            <person name="Fedorova N.D."/>
            <person name="Khaldi N."/>
            <person name="Joardar V.S."/>
            <person name="Maiti R."/>
            <person name="Amedeo P."/>
            <person name="Anderson M.J."/>
            <person name="Crabtree J."/>
            <person name="Silva J.C."/>
            <person name="Badger J.H."/>
            <person name="Albarraq A."/>
            <person name="Angiuoli S."/>
            <person name="Bussey H."/>
            <person name="Bowyer P."/>
            <person name="Cotty P.J."/>
            <person name="Dyer P.S."/>
            <person name="Egan A."/>
            <person name="Galens K."/>
            <person name="Fraser-Liggett C.M."/>
            <person name="Haas B.J."/>
            <person name="Inman J.M."/>
            <person name="Kent R."/>
            <person name="Lemieux S."/>
            <person name="Malavazi I."/>
            <person name="Orvis J."/>
            <person name="Roemer T."/>
            <person name="Ronning C.M."/>
            <person name="Sundaram J.P."/>
            <person name="Sutton G."/>
            <person name="Turner G."/>
            <person name="Venter J.C."/>
            <person name="White O.R."/>
            <person name="Whitty B.R."/>
            <person name="Youngman P."/>
            <person name="Wolfe K.H."/>
            <person name="Goldman G.H."/>
            <person name="Wortman J.R."/>
            <person name="Jiang B."/>
            <person name="Denning D.W."/>
            <person name="Nierman W.C."/>
        </authorList>
    </citation>
    <scope>NUCLEOTIDE SEQUENCE [LARGE SCALE GENOMIC DNA]</scope>
    <source>
        <strain evidence="2">ATCC 1007 / CBS 513.65 / DSM 816 / NCTC 3887 / NRRL 1</strain>
    </source>
</reference>
<keyword evidence="2" id="KW-1185">Reference proteome</keyword>
<dbReference type="RefSeq" id="XP_001275125.1">
    <property type="nucleotide sequence ID" value="XM_001275124.1"/>
</dbReference>
<name>A1C8R2_ASPCL</name>
<dbReference type="OrthoDB" id="10253869at2759"/>
<dbReference type="AlphaFoldDB" id="A1C8R2"/>
<dbReference type="Gene3D" id="3.40.50.12780">
    <property type="entry name" value="N-terminal domain of ligase-like"/>
    <property type="match status" value="1"/>
</dbReference>
<dbReference type="SUPFAM" id="SSF56801">
    <property type="entry name" value="Acetyl-CoA synthetase-like"/>
    <property type="match status" value="1"/>
</dbReference>
<evidence type="ECO:0000313" key="2">
    <source>
        <dbReference type="Proteomes" id="UP000006701"/>
    </source>
</evidence>
<dbReference type="InterPro" id="IPR042099">
    <property type="entry name" value="ANL_N_sf"/>
</dbReference>
<dbReference type="KEGG" id="act:ACLA_044190"/>
<evidence type="ECO:0008006" key="3">
    <source>
        <dbReference type="Google" id="ProtNLM"/>
    </source>
</evidence>
<dbReference type="GeneID" id="4707336"/>
<evidence type="ECO:0000313" key="1">
    <source>
        <dbReference type="EMBL" id="EAW13699.1"/>
    </source>
</evidence>
<organism evidence="1 2">
    <name type="scientific">Aspergillus clavatus (strain ATCC 1007 / CBS 513.65 / DSM 816 / NCTC 3887 / NRRL 1 / QM 1276 / 107)</name>
    <dbReference type="NCBI Taxonomy" id="344612"/>
    <lineage>
        <taxon>Eukaryota</taxon>
        <taxon>Fungi</taxon>
        <taxon>Dikarya</taxon>
        <taxon>Ascomycota</taxon>
        <taxon>Pezizomycotina</taxon>
        <taxon>Eurotiomycetes</taxon>
        <taxon>Eurotiomycetidae</taxon>
        <taxon>Eurotiales</taxon>
        <taxon>Aspergillaceae</taxon>
        <taxon>Aspergillus</taxon>
        <taxon>Aspergillus subgen. Fumigati</taxon>
    </lineage>
</organism>
<dbReference type="Proteomes" id="UP000006701">
    <property type="component" value="Unassembled WGS sequence"/>
</dbReference>
<dbReference type="HOGENOM" id="CLU_1224501_0_0_1"/>
<dbReference type="VEuPathDB" id="FungiDB:ACLA_044190"/>
<proteinExistence type="predicted"/>
<dbReference type="STRING" id="344612.A1C8R2"/>